<dbReference type="OrthoDB" id="165498at2759"/>
<feature type="region of interest" description="Disordered" evidence="1">
    <location>
        <begin position="115"/>
        <end position="206"/>
    </location>
</feature>
<feature type="compositionally biased region" description="Basic and acidic residues" evidence="1">
    <location>
        <begin position="141"/>
        <end position="154"/>
    </location>
</feature>
<protein>
    <submittedName>
        <fullName evidence="3">CLUMA_CG008706, isoform A</fullName>
    </submittedName>
</protein>
<feature type="compositionally biased region" description="Polar residues" evidence="1">
    <location>
        <begin position="387"/>
        <end position="400"/>
    </location>
</feature>
<feature type="region of interest" description="Disordered" evidence="1">
    <location>
        <begin position="487"/>
        <end position="528"/>
    </location>
</feature>
<accession>A0A1J1I4Q4</accession>
<dbReference type="CDD" id="cd00136">
    <property type="entry name" value="PDZ_canonical"/>
    <property type="match status" value="1"/>
</dbReference>
<feature type="region of interest" description="Disordered" evidence="1">
    <location>
        <begin position="324"/>
        <end position="362"/>
    </location>
</feature>
<dbReference type="EMBL" id="CVRI01000041">
    <property type="protein sequence ID" value="CRK95261.1"/>
    <property type="molecule type" value="Genomic_DNA"/>
</dbReference>
<dbReference type="Pfam" id="PF00595">
    <property type="entry name" value="PDZ"/>
    <property type="match status" value="3"/>
</dbReference>
<feature type="region of interest" description="Disordered" evidence="1">
    <location>
        <begin position="222"/>
        <end position="257"/>
    </location>
</feature>
<feature type="region of interest" description="Disordered" evidence="1">
    <location>
        <begin position="387"/>
        <end position="420"/>
    </location>
</feature>
<dbReference type="InterPro" id="IPR036034">
    <property type="entry name" value="PDZ_sf"/>
</dbReference>
<feature type="compositionally biased region" description="Low complexity" evidence="1">
    <location>
        <begin position="159"/>
        <end position="176"/>
    </location>
</feature>
<dbReference type="PANTHER" id="PTHR46900:SF2">
    <property type="entry name" value="TYROSINE-PROTEIN PHOSPHATASE NON-RECEPTOR TYPE 13"/>
    <property type="match status" value="1"/>
</dbReference>
<dbReference type="SMART" id="SM00228">
    <property type="entry name" value="PDZ"/>
    <property type="match status" value="3"/>
</dbReference>
<sequence length="1398" mass="156099">MTENGALLNDEISNDEQQLIKLSLKKPKMWNWELTTSKSSSNIAFPTIELYDENRNTLLAKAKEAGCIVGSKLRKSASVSRASSLHSVRSKDSYRVKIRNDSLIGEILKQPVITEPEEYKENDRSESTQIHFRHNTSSRSASEKEYKKSNEKPRTKPYSRSSSNSMRSRSSVSILERISELRRSSSSEESEEEEPSSAREKQKHKYSYRSCPLGTIIVPKVDLTNARRRPKKREESSDKLIALRSSSSGTNLRQPSTARIIDSQDIKNVTSDSNRFLDDSKSVNPDEVFLLLVKRLASLHYNQAELPHDSSNFKSLVSSSGVETANQHSLKDGSSSFQTINNCRSERANNTNRRSKTPVEADYDEVDFQSTFDCNYKEQINETINKSARTQKNMGSNVSTAGGKGLSGRRTQSSSNIDNNKSSITNGICCSTNSKYNAKSGRKNSNHSQDCDKKPLNNNNINNNNSKSNRNEQFDGIDQIISCSNVNTGTLKQPKKSKSTSKDRKKLHGSLPNHLDTDVDYEGSDDTNSSVCKYPSNQVLLQQKATSHDNPQLSVIRKFDEIYQQQHRYQLEQPFVHYKQQNHSFRITNTYARENFLRSQETNSFRIPQAYGNRVKFQSVNKIITPNPPVQVIDQCYDQGYGSERSPEDEIPPPLPILDVEQQYNPMIVNSVMMSQGFVGDSKEMLEMEVQQRLHQQAIQQNYDFISEDCTFNVEIIKGPRGLGLSVSGGIDSNAPYPGLVRIKRLFPHQAAWATGKLQPGDILLEANGIILTGLTNNEALEVLRTMANDVNLLVCRPHDEHFRKLSPPTAEPPIPPMRSSFNFKHQQYMNQLESILPPGEFEITLVKQQGSLGFTLQKEDESVVGHYVRALVREPATTDGRINAGDKIVAVNDIQITNMTHEQAVIFLRQAPDTVKLRLYRDDGQTSLATTSPSDSDYKSYAGTSTLKRTKVNLRPEAINLLSDLASKKNTQSSSDGNSASSSFQSSLNTASSPRRLRKNNIKCSITSAQDSEANNSSDSTLKSNTSMCSNPNNQTYIISEGTSSGTMTPYSDSSADTLTVISQAQRMQYYDPHELVRIIPDDDDGEGYYDSDELEKLEHDGESQEGQLKRPEHLNLDTQSGSTPVASRKPLYQFTIATANAYELNNLDNAVLDAPTSYNMGINGGGGDNTNDGDTFTSLPCETLLLACKTENDLKKSLNDEDDTDTCLYVTKFNKNQPLYQSAQVQINHKQSNDVVDGAYGGGGGDLLKWKGGTMSNDDDDKCSVVSSQAGDNSPMPSIQRISIRNAQKDLNLDEMGIDCKEFKIITIEMNRRWSCRLGIRLESQLASKDSLKSITVIKEICKDTLAERDGRLVSGDRVLMINDEIVDARPTQEIIEMMRIIRGPLCITVARKIES</sequence>
<feature type="compositionally biased region" description="Low complexity" evidence="1">
    <location>
        <begin position="972"/>
        <end position="994"/>
    </location>
</feature>
<dbReference type="PANTHER" id="PTHR46900">
    <property type="entry name" value="TYROSINE-PROTEIN PHOSPHATASE NON-RECEPTOR TYPE 13"/>
    <property type="match status" value="1"/>
</dbReference>
<proteinExistence type="predicted"/>
<feature type="region of interest" description="Disordered" evidence="1">
    <location>
        <begin position="970"/>
        <end position="1055"/>
    </location>
</feature>
<feature type="compositionally biased region" description="Basic and acidic residues" evidence="1">
    <location>
        <begin position="1099"/>
        <end position="1117"/>
    </location>
</feature>
<organism evidence="3 4">
    <name type="scientific">Clunio marinus</name>
    <dbReference type="NCBI Taxonomy" id="568069"/>
    <lineage>
        <taxon>Eukaryota</taxon>
        <taxon>Metazoa</taxon>
        <taxon>Ecdysozoa</taxon>
        <taxon>Arthropoda</taxon>
        <taxon>Hexapoda</taxon>
        <taxon>Insecta</taxon>
        <taxon>Pterygota</taxon>
        <taxon>Neoptera</taxon>
        <taxon>Endopterygota</taxon>
        <taxon>Diptera</taxon>
        <taxon>Nematocera</taxon>
        <taxon>Chironomoidea</taxon>
        <taxon>Chironomidae</taxon>
        <taxon>Clunio</taxon>
    </lineage>
</organism>
<feature type="compositionally biased region" description="Basic residues" evidence="1">
    <location>
        <begin position="493"/>
        <end position="508"/>
    </location>
</feature>
<name>A0A1J1I4Q4_9DIPT</name>
<feature type="domain" description="PDZ" evidence="2">
    <location>
        <begin position="713"/>
        <end position="799"/>
    </location>
</feature>
<feature type="domain" description="PDZ" evidence="2">
    <location>
        <begin position="843"/>
        <end position="924"/>
    </location>
</feature>
<feature type="compositionally biased region" description="Basic and acidic residues" evidence="1">
    <location>
        <begin position="117"/>
        <end position="126"/>
    </location>
</feature>
<dbReference type="Pfam" id="PF16063">
    <property type="entry name" value="DUF4805"/>
    <property type="match status" value="1"/>
</dbReference>
<dbReference type="InterPro" id="IPR052074">
    <property type="entry name" value="NonRcpt_TyrProt_Phosphatase"/>
</dbReference>
<feature type="region of interest" description="Disordered" evidence="1">
    <location>
        <begin position="436"/>
        <end position="471"/>
    </location>
</feature>
<dbReference type="Proteomes" id="UP000183832">
    <property type="component" value="Unassembled WGS sequence"/>
</dbReference>
<evidence type="ECO:0000259" key="2">
    <source>
        <dbReference type="PROSITE" id="PS50106"/>
    </source>
</evidence>
<feature type="region of interest" description="Disordered" evidence="1">
    <location>
        <begin position="1099"/>
        <end position="1126"/>
    </location>
</feature>
<keyword evidence="4" id="KW-1185">Reference proteome</keyword>
<dbReference type="Gene3D" id="2.30.42.10">
    <property type="match status" value="3"/>
</dbReference>
<feature type="compositionally biased region" description="Polar residues" evidence="1">
    <location>
        <begin position="324"/>
        <end position="352"/>
    </location>
</feature>
<feature type="domain" description="PDZ" evidence="2">
    <location>
        <begin position="1307"/>
        <end position="1396"/>
    </location>
</feature>
<dbReference type="PROSITE" id="PS50106">
    <property type="entry name" value="PDZ"/>
    <property type="match status" value="3"/>
</dbReference>
<dbReference type="InterPro" id="IPR001478">
    <property type="entry name" value="PDZ"/>
</dbReference>
<dbReference type="SUPFAM" id="SSF50156">
    <property type="entry name" value="PDZ domain-like"/>
    <property type="match status" value="3"/>
</dbReference>
<evidence type="ECO:0000256" key="1">
    <source>
        <dbReference type="SAM" id="MobiDB-lite"/>
    </source>
</evidence>
<feature type="compositionally biased region" description="Polar residues" evidence="1">
    <location>
        <begin position="244"/>
        <end position="257"/>
    </location>
</feature>
<reference evidence="3 4" key="1">
    <citation type="submission" date="2015-04" db="EMBL/GenBank/DDBJ databases">
        <authorList>
            <person name="Syromyatnikov M.Y."/>
            <person name="Popov V.N."/>
        </authorList>
    </citation>
    <scope>NUCLEOTIDE SEQUENCE [LARGE SCALE GENOMIC DNA]</scope>
</reference>
<evidence type="ECO:0000313" key="4">
    <source>
        <dbReference type="Proteomes" id="UP000183832"/>
    </source>
</evidence>
<feature type="compositionally biased region" description="Low complexity" evidence="1">
    <location>
        <begin position="457"/>
        <end position="468"/>
    </location>
</feature>
<dbReference type="STRING" id="568069.A0A1J1I4Q4"/>
<feature type="compositionally biased region" description="Basic and acidic residues" evidence="1">
    <location>
        <begin position="177"/>
        <end position="186"/>
    </location>
</feature>
<evidence type="ECO:0000313" key="3">
    <source>
        <dbReference type="EMBL" id="CRK95261.1"/>
    </source>
</evidence>
<feature type="compositionally biased region" description="Polar residues" evidence="1">
    <location>
        <begin position="1003"/>
        <end position="1055"/>
    </location>
</feature>
<dbReference type="InterPro" id="IPR032064">
    <property type="entry name" value="DUF4805"/>
</dbReference>
<gene>
    <name evidence="3" type="ORF">CLUMA_CG008706</name>
</gene>